<accession>A0A8K0RHC9</accession>
<dbReference type="PROSITE" id="PS50076">
    <property type="entry name" value="DNAJ_2"/>
    <property type="match status" value="1"/>
</dbReference>
<evidence type="ECO:0000259" key="1">
    <source>
        <dbReference type="PROSITE" id="PS50076"/>
    </source>
</evidence>
<dbReference type="EMBL" id="JAGMVJ010000001">
    <property type="protein sequence ID" value="KAH7095057.1"/>
    <property type="molecule type" value="Genomic_DNA"/>
</dbReference>
<dbReference type="CDD" id="cd06257">
    <property type="entry name" value="DnaJ"/>
    <property type="match status" value="1"/>
</dbReference>
<gene>
    <name evidence="2" type="ORF">FB567DRAFT_19779</name>
</gene>
<dbReference type="InterPro" id="IPR001623">
    <property type="entry name" value="DnaJ_domain"/>
</dbReference>
<dbReference type="InterPro" id="IPR036869">
    <property type="entry name" value="J_dom_sf"/>
</dbReference>
<name>A0A8K0RHC9_9PLEO</name>
<dbReference type="SUPFAM" id="SSF46565">
    <property type="entry name" value="Chaperone J-domain"/>
    <property type="match status" value="1"/>
</dbReference>
<dbReference type="Proteomes" id="UP000813461">
    <property type="component" value="Unassembled WGS sequence"/>
</dbReference>
<dbReference type="OrthoDB" id="445556at2759"/>
<feature type="domain" description="J" evidence="1">
    <location>
        <begin position="69"/>
        <end position="158"/>
    </location>
</feature>
<reference evidence="2" key="1">
    <citation type="journal article" date="2021" name="Nat. Commun.">
        <title>Genetic determinants of endophytism in the Arabidopsis root mycobiome.</title>
        <authorList>
            <person name="Mesny F."/>
            <person name="Miyauchi S."/>
            <person name="Thiergart T."/>
            <person name="Pickel B."/>
            <person name="Atanasova L."/>
            <person name="Karlsson M."/>
            <person name="Huettel B."/>
            <person name="Barry K.W."/>
            <person name="Haridas S."/>
            <person name="Chen C."/>
            <person name="Bauer D."/>
            <person name="Andreopoulos W."/>
            <person name="Pangilinan J."/>
            <person name="LaButti K."/>
            <person name="Riley R."/>
            <person name="Lipzen A."/>
            <person name="Clum A."/>
            <person name="Drula E."/>
            <person name="Henrissat B."/>
            <person name="Kohler A."/>
            <person name="Grigoriev I.V."/>
            <person name="Martin F.M."/>
            <person name="Hacquard S."/>
        </authorList>
    </citation>
    <scope>NUCLEOTIDE SEQUENCE</scope>
    <source>
        <strain evidence="2">MPI-SDFR-AT-0120</strain>
    </source>
</reference>
<sequence length="313" mass="35974">MLSRKPSLLFSSYAGLSPLYYSHTHTSSPPHPHPCGKSCRHTFAPQHEARQTRFYAQHVDASSSAHRDDGAELLHWPEAVKPHATPTPYQILRCSRGELYTKQRFYALVKLYHPDRSHNISPIADLPLHVRLERYRMLVAAHDILSDIEKRKAYDAWGHGWAGHHRTPSSPASHEWEFDRRRWATDPRNNATWEDWERWRHENEGGAEGDARTIQLSNFAFISLIFAFVSIGGVVQGTRFSTFNSSVIERRDQIHREASTTLQRSKNATISGDRDQRIRTFLDHREAQLAGEVSYQRLLPPAETCAPEAARRQ</sequence>
<dbReference type="Gene3D" id="1.10.287.110">
    <property type="entry name" value="DnaJ domain"/>
    <property type="match status" value="1"/>
</dbReference>
<dbReference type="PROSITE" id="PS00636">
    <property type="entry name" value="DNAJ_1"/>
    <property type="match status" value="1"/>
</dbReference>
<evidence type="ECO:0000313" key="2">
    <source>
        <dbReference type="EMBL" id="KAH7095057.1"/>
    </source>
</evidence>
<protein>
    <recommendedName>
        <fullName evidence="1">J domain-containing protein</fullName>
    </recommendedName>
</protein>
<dbReference type="PANTHER" id="PTHR24074">
    <property type="entry name" value="CO-CHAPERONE PROTEIN DJLA"/>
    <property type="match status" value="1"/>
</dbReference>
<dbReference type="InterPro" id="IPR050817">
    <property type="entry name" value="DjlA_DnaK_co-chaperone"/>
</dbReference>
<organism evidence="2 3">
    <name type="scientific">Paraphoma chrysanthemicola</name>
    <dbReference type="NCBI Taxonomy" id="798071"/>
    <lineage>
        <taxon>Eukaryota</taxon>
        <taxon>Fungi</taxon>
        <taxon>Dikarya</taxon>
        <taxon>Ascomycota</taxon>
        <taxon>Pezizomycotina</taxon>
        <taxon>Dothideomycetes</taxon>
        <taxon>Pleosporomycetidae</taxon>
        <taxon>Pleosporales</taxon>
        <taxon>Pleosporineae</taxon>
        <taxon>Phaeosphaeriaceae</taxon>
        <taxon>Paraphoma</taxon>
    </lineage>
</organism>
<dbReference type="AlphaFoldDB" id="A0A8K0RHC9"/>
<keyword evidence="3" id="KW-1185">Reference proteome</keyword>
<dbReference type="InterPro" id="IPR018253">
    <property type="entry name" value="DnaJ_domain_CS"/>
</dbReference>
<dbReference type="PRINTS" id="PR00625">
    <property type="entry name" value="JDOMAIN"/>
</dbReference>
<comment type="caution">
    <text evidence="2">The sequence shown here is derived from an EMBL/GenBank/DDBJ whole genome shotgun (WGS) entry which is preliminary data.</text>
</comment>
<proteinExistence type="predicted"/>
<evidence type="ECO:0000313" key="3">
    <source>
        <dbReference type="Proteomes" id="UP000813461"/>
    </source>
</evidence>
<dbReference type="Pfam" id="PF00226">
    <property type="entry name" value="DnaJ"/>
    <property type="match status" value="1"/>
</dbReference>